<name>A0AA35S1L6_GEOBA</name>
<comment type="caution">
    <text evidence="3">The sequence shown here is derived from an EMBL/GenBank/DDBJ whole genome shotgun (WGS) entry which is preliminary data.</text>
</comment>
<keyword evidence="2" id="KW-0812">Transmembrane</keyword>
<evidence type="ECO:0000313" key="4">
    <source>
        <dbReference type="Proteomes" id="UP001174909"/>
    </source>
</evidence>
<feature type="region of interest" description="Disordered" evidence="1">
    <location>
        <begin position="154"/>
        <end position="176"/>
    </location>
</feature>
<evidence type="ECO:0000256" key="2">
    <source>
        <dbReference type="SAM" id="Phobius"/>
    </source>
</evidence>
<keyword evidence="4" id="KW-1185">Reference proteome</keyword>
<keyword evidence="2" id="KW-0472">Membrane</keyword>
<protein>
    <submittedName>
        <fullName evidence="3">Uncharacterized protein</fullName>
    </submittedName>
</protein>
<accession>A0AA35S1L6</accession>
<keyword evidence="2" id="KW-1133">Transmembrane helix</keyword>
<gene>
    <name evidence="3" type="ORF">GBAR_LOCUS12489</name>
</gene>
<dbReference type="AlphaFoldDB" id="A0AA35S1L6"/>
<organism evidence="3 4">
    <name type="scientific">Geodia barretti</name>
    <name type="common">Barrett's horny sponge</name>
    <dbReference type="NCBI Taxonomy" id="519541"/>
    <lineage>
        <taxon>Eukaryota</taxon>
        <taxon>Metazoa</taxon>
        <taxon>Porifera</taxon>
        <taxon>Demospongiae</taxon>
        <taxon>Heteroscleromorpha</taxon>
        <taxon>Tetractinellida</taxon>
        <taxon>Astrophorina</taxon>
        <taxon>Geodiidae</taxon>
        <taxon>Geodia</taxon>
    </lineage>
</organism>
<reference evidence="3" key="1">
    <citation type="submission" date="2023-03" db="EMBL/GenBank/DDBJ databases">
        <authorList>
            <person name="Steffen K."/>
            <person name="Cardenas P."/>
        </authorList>
    </citation>
    <scope>NUCLEOTIDE SEQUENCE</scope>
</reference>
<sequence>MIGQMEIGILDGFSSTLRYLNGNCSWRVTTIVAGNEVEVTECRTPDYTVSEVPSFAHLSAMFEDSSNLLRVQVRFRLAAKVCLSQFTIVIYGVVNVSFNVTRAEAAKGTVIYDLPSHISPMDVCDVQSEIYGGNVIGNSNSFSILVPEACLPSTSETLSTGEGRPSTSSAPPPVEMKQSDIPPAVIGSVGAIVVLLVSLFLAIAVICLVVQRRRRGKGSGVTEDVSLQTNEAYCTVTTGVPMKRNEAYETVLRPETDTLSPVYDIVHL</sequence>
<evidence type="ECO:0000313" key="3">
    <source>
        <dbReference type="EMBL" id="CAI8020973.1"/>
    </source>
</evidence>
<proteinExistence type="predicted"/>
<dbReference type="EMBL" id="CASHTH010001859">
    <property type="protein sequence ID" value="CAI8020973.1"/>
    <property type="molecule type" value="Genomic_DNA"/>
</dbReference>
<dbReference type="Proteomes" id="UP001174909">
    <property type="component" value="Unassembled WGS sequence"/>
</dbReference>
<feature type="compositionally biased region" description="Polar residues" evidence="1">
    <location>
        <begin position="154"/>
        <end position="169"/>
    </location>
</feature>
<evidence type="ECO:0000256" key="1">
    <source>
        <dbReference type="SAM" id="MobiDB-lite"/>
    </source>
</evidence>
<feature type="transmembrane region" description="Helical" evidence="2">
    <location>
        <begin position="185"/>
        <end position="210"/>
    </location>
</feature>